<gene>
    <name evidence="9" type="ORF">N324_02825</name>
</gene>
<feature type="non-terminal residue" evidence="9">
    <location>
        <position position="231"/>
    </location>
</feature>
<evidence type="ECO:0000256" key="4">
    <source>
        <dbReference type="ARBA" id="ARBA00023069"/>
    </source>
</evidence>
<accession>A0A091KYQ5</accession>
<dbReference type="GO" id="GO:0005879">
    <property type="term" value="C:axonemal microtubule"/>
    <property type="evidence" value="ECO:0007669"/>
    <property type="project" value="TreeGrafter"/>
</dbReference>
<evidence type="ECO:0000256" key="3">
    <source>
        <dbReference type="ARBA" id="ARBA00022846"/>
    </source>
</evidence>
<keyword evidence="2" id="KW-0963">Cytoplasm</keyword>
<dbReference type="InterPro" id="IPR054709">
    <property type="entry name" value="CFAP107"/>
</dbReference>
<keyword evidence="4" id="KW-0969">Cilium</keyword>
<keyword evidence="5" id="KW-0206">Cytoskeleton</keyword>
<dbReference type="PANTHER" id="PTHR31180:SF2">
    <property type="entry name" value="CILIA- AND FLAGELLA-ASSOCIATED PROTEIN 107"/>
    <property type="match status" value="1"/>
</dbReference>
<evidence type="ECO:0000256" key="2">
    <source>
        <dbReference type="ARBA" id="ARBA00022490"/>
    </source>
</evidence>
<dbReference type="InterPro" id="IPR037662">
    <property type="entry name" value="CFAP68/107"/>
</dbReference>
<organism evidence="9 10">
    <name type="scientific">Chlamydotis macqueenii</name>
    <name type="common">Macqueen's bustard</name>
    <dbReference type="NCBI Taxonomy" id="187382"/>
    <lineage>
        <taxon>Eukaryota</taxon>
        <taxon>Metazoa</taxon>
        <taxon>Chordata</taxon>
        <taxon>Craniata</taxon>
        <taxon>Vertebrata</taxon>
        <taxon>Euteleostomi</taxon>
        <taxon>Archelosauria</taxon>
        <taxon>Archosauria</taxon>
        <taxon>Dinosauria</taxon>
        <taxon>Saurischia</taxon>
        <taxon>Theropoda</taxon>
        <taxon>Coelurosauria</taxon>
        <taxon>Aves</taxon>
        <taxon>Neognathae</taxon>
        <taxon>Neoaves</taxon>
        <taxon>Otidimorphae</taxon>
        <taxon>Otidiformes</taxon>
        <taxon>Otididae</taxon>
        <taxon>Chlamydotis</taxon>
    </lineage>
</organism>
<evidence type="ECO:0000313" key="9">
    <source>
        <dbReference type="EMBL" id="KFP45739.1"/>
    </source>
</evidence>
<keyword evidence="3" id="KW-0282">Flagellum</keyword>
<evidence type="ECO:0000313" key="10">
    <source>
        <dbReference type="Proteomes" id="UP000053330"/>
    </source>
</evidence>
<sequence length="231" mass="26983">QQPGRAMLVRQRNMNASPEDGQNWWKIEPKYSTKVLIGNWLEERQRFIKETGKLGSSIYRTDFISFPDHRPDETLRRTMTEKYEGLPIQLLFSHHEEPRSRNLVSEYDDKYSRHGYNSALPPLRSWNGRKFSWVPQKSDFPILEPPTNYGLLQQLMKKWRKKEAGVMKSVYTISYKSPLISASATCEPRQPAETHNLPSSTPQILVYERGQKYLQALDQLGRDRKARNASV</sequence>
<keyword evidence="6" id="KW-0966">Cell projection</keyword>
<feature type="non-terminal residue" evidence="9">
    <location>
        <position position="1"/>
    </location>
</feature>
<dbReference type="PANTHER" id="PTHR31180">
    <property type="entry name" value="CILIA- AND FLAGELLA-ASSOCIATED PROTEIN 107-RELATED"/>
    <property type="match status" value="1"/>
</dbReference>
<dbReference type="AlphaFoldDB" id="A0A091KYQ5"/>
<evidence type="ECO:0000256" key="7">
    <source>
        <dbReference type="ARBA" id="ARBA00035003"/>
    </source>
</evidence>
<comment type="function">
    <text evidence="7">Microtubule inner protein (MIP) part of the dynein-decorated doublet microtubules (DMTs) in cilia axoneme, which is required for motile cilia beating.</text>
</comment>
<name>A0A091KYQ5_9AVES</name>
<dbReference type="Pfam" id="PF22595">
    <property type="entry name" value="CFAP107"/>
    <property type="match status" value="1"/>
</dbReference>
<evidence type="ECO:0000256" key="1">
    <source>
        <dbReference type="ARBA" id="ARBA00004611"/>
    </source>
</evidence>
<comment type="subcellular location">
    <subcellularLocation>
        <location evidence="1">Cytoplasm</location>
        <location evidence="1">Cytoskeleton</location>
        <location evidence="1">Flagellum axoneme</location>
    </subcellularLocation>
</comment>
<proteinExistence type="predicted"/>
<comment type="subunit">
    <text evidence="8">Microtubule inner protein component of sperm flagellar doublet microtubules.</text>
</comment>
<protein>
    <submittedName>
        <fullName evidence="9">Uncharacterized protein C1orf158</fullName>
    </submittedName>
</protein>
<dbReference type="EMBL" id="KK763818">
    <property type="protein sequence ID" value="KFP45739.1"/>
    <property type="molecule type" value="Genomic_DNA"/>
</dbReference>
<keyword evidence="10" id="KW-1185">Reference proteome</keyword>
<evidence type="ECO:0000256" key="8">
    <source>
        <dbReference type="ARBA" id="ARBA00046435"/>
    </source>
</evidence>
<reference evidence="9 10" key="1">
    <citation type="submission" date="2014-04" db="EMBL/GenBank/DDBJ databases">
        <title>Genome evolution of avian class.</title>
        <authorList>
            <person name="Zhang G."/>
            <person name="Li C."/>
        </authorList>
    </citation>
    <scope>NUCLEOTIDE SEQUENCE [LARGE SCALE GENOMIC DNA]</scope>
    <source>
        <strain evidence="9">BGI_N324</strain>
    </source>
</reference>
<dbReference type="Proteomes" id="UP000053330">
    <property type="component" value="Unassembled WGS sequence"/>
</dbReference>
<evidence type="ECO:0000256" key="5">
    <source>
        <dbReference type="ARBA" id="ARBA00023212"/>
    </source>
</evidence>
<evidence type="ECO:0000256" key="6">
    <source>
        <dbReference type="ARBA" id="ARBA00023273"/>
    </source>
</evidence>
<dbReference type="GO" id="GO:0030317">
    <property type="term" value="P:flagellated sperm motility"/>
    <property type="evidence" value="ECO:0007669"/>
    <property type="project" value="InterPro"/>
</dbReference>